<organism evidence="2 3">
    <name type="scientific">Tardiphaga robiniae</name>
    <dbReference type="NCBI Taxonomy" id="943830"/>
    <lineage>
        <taxon>Bacteria</taxon>
        <taxon>Pseudomonadati</taxon>
        <taxon>Pseudomonadota</taxon>
        <taxon>Alphaproteobacteria</taxon>
        <taxon>Hyphomicrobiales</taxon>
        <taxon>Nitrobacteraceae</taxon>
        <taxon>Tardiphaga</taxon>
    </lineage>
</organism>
<dbReference type="Proteomes" id="UP000076574">
    <property type="component" value="Unassembled WGS sequence"/>
</dbReference>
<dbReference type="Gene3D" id="3.30.2310.20">
    <property type="entry name" value="RelE-like"/>
    <property type="match status" value="1"/>
</dbReference>
<keyword evidence="1" id="KW-1277">Toxin-antitoxin system</keyword>
<proteinExistence type="predicted"/>
<keyword evidence="3" id="KW-1185">Reference proteome</keyword>
<dbReference type="AlphaFoldDB" id="A0A163YU62"/>
<reference evidence="2 3" key="1">
    <citation type="submission" date="2016-03" db="EMBL/GenBank/DDBJ databases">
        <title>Microsymbionts genomes from the relict species Vavilovia formosa (Stev.) Fed.</title>
        <authorList>
            <person name="Kopat V."/>
            <person name="Chirak E."/>
            <person name="Kimeklis A."/>
            <person name="Andronov E."/>
        </authorList>
    </citation>
    <scope>NUCLEOTIDE SEQUENCE [LARGE SCALE GENOMIC DNA]</scope>
    <source>
        <strain evidence="2 3">Vaf07</strain>
    </source>
</reference>
<sequence length="61" mass="6982">MKIVFDEKAISDLENIRQWIARESPWMATRVIEELFSNIWSLSVFLHGGDGAWSQGRANSS</sequence>
<dbReference type="EMBL" id="LVYV01000020">
    <property type="protein sequence ID" value="KZD22577.1"/>
    <property type="molecule type" value="Genomic_DNA"/>
</dbReference>
<protein>
    <recommendedName>
        <fullName evidence="4">Type II toxin-antitoxin system RelE/ParE family toxin</fullName>
    </recommendedName>
</protein>
<comment type="caution">
    <text evidence="2">The sequence shown here is derived from an EMBL/GenBank/DDBJ whole genome shotgun (WGS) entry which is preliminary data.</text>
</comment>
<dbReference type="STRING" id="943830.A4A58_29160"/>
<dbReference type="OrthoDB" id="595470at2"/>
<dbReference type="Pfam" id="PF05016">
    <property type="entry name" value="ParE_toxin"/>
    <property type="match status" value="1"/>
</dbReference>
<evidence type="ECO:0000313" key="3">
    <source>
        <dbReference type="Proteomes" id="UP000076574"/>
    </source>
</evidence>
<evidence type="ECO:0008006" key="4">
    <source>
        <dbReference type="Google" id="ProtNLM"/>
    </source>
</evidence>
<evidence type="ECO:0000256" key="1">
    <source>
        <dbReference type="ARBA" id="ARBA00022649"/>
    </source>
</evidence>
<gene>
    <name evidence="2" type="ORF">A4A58_29160</name>
</gene>
<accession>A0A163YU62</accession>
<dbReference type="InterPro" id="IPR035093">
    <property type="entry name" value="RelE/ParE_toxin_dom_sf"/>
</dbReference>
<evidence type="ECO:0000313" key="2">
    <source>
        <dbReference type="EMBL" id="KZD22577.1"/>
    </source>
</evidence>
<dbReference type="InterPro" id="IPR007712">
    <property type="entry name" value="RelE/ParE_toxin"/>
</dbReference>
<dbReference type="RefSeq" id="WP_068734379.1">
    <property type="nucleotide sequence ID" value="NZ_LVYV01000020.1"/>
</dbReference>
<name>A0A163YU62_9BRAD</name>